<dbReference type="PROSITE" id="PS51131">
    <property type="entry name" value="ZN_HOOK"/>
    <property type="match status" value="1"/>
</dbReference>
<dbReference type="Gene3D" id="3.40.50.300">
    <property type="entry name" value="P-loop containing nucleotide triphosphate hydrolases"/>
    <property type="match status" value="2"/>
</dbReference>
<accession>A0ABW6IFM0</accession>
<evidence type="ECO:0000256" key="12">
    <source>
        <dbReference type="PROSITE-ProRule" id="PRU00471"/>
    </source>
</evidence>
<dbReference type="Pfam" id="PF13558">
    <property type="entry name" value="SbcC_Walker_B"/>
    <property type="match status" value="1"/>
</dbReference>
<feature type="coiled-coil region" evidence="13">
    <location>
        <begin position="741"/>
        <end position="827"/>
    </location>
</feature>
<feature type="coiled-coil region" evidence="13">
    <location>
        <begin position="329"/>
        <end position="435"/>
    </location>
</feature>
<dbReference type="InterPro" id="IPR013134">
    <property type="entry name" value="Zn_hook_RAD50"/>
</dbReference>
<dbReference type="NCBIfam" id="TIGR00618">
    <property type="entry name" value="sbcc"/>
    <property type="match status" value="1"/>
</dbReference>
<comment type="subunit">
    <text evidence="2">Heterodimer of SbcC and SbcD.</text>
</comment>
<keyword evidence="5" id="KW-0547">Nucleotide-binding</keyword>
<keyword evidence="15" id="KW-0540">Nuclease</keyword>
<name>A0ABW6IFM0_9CYAN</name>
<keyword evidence="4 12" id="KW-0479">Metal-binding</keyword>
<dbReference type="GO" id="GO:0004527">
    <property type="term" value="F:exonuclease activity"/>
    <property type="evidence" value="ECO:0007669"/>
    <property type="project" value="UniProtKB-KW"/>
</dbReference>
<dbReference type="InterPro" id="IPR027417">
    <property type="entry name" value="P-loop_NTPase"/>
</dbReference>
<evidence type="ECO:0000256" key="5">
    <source>
        <dbReference type="ARBA" id="ARBA00022741"/>
    </source>
</evidence>
<gene>
    <name evidence="15" type="primary">sbcC</name>
    <name evidence="15" type="ORF">ACFVKH_11905</name>
</gene>
<proteinExistence type="inferred from homology"/>
<evidence type="ECO:0000256" key="2">
    <source>
        <dbReference type="ARBA" id="ARBA00011322"/>
    </source>
</evidence>
<keyword evidence="15" id="KW-0269">Exonuclease</keyword>
<evidence type="ECO:0000256" key="11">
    <source>
        <dbReference type="ARBA" id="ARBA00023204"/>
    </source>
</evidence>
<evidence type="ECO:0000256" key="3">
    <source>
        <dbReference type="ARBA" id="ARBA00013368"/>
    </source>
</evidence>
<evidence type="ECO:0000256" key="4">
    <source>
        <dbReference type="ARBA" id="ARBA00022723"/>
    </source>
</evidence>
<evidence type="ECO:0000256" key="1">
    <source>
        <dbReference type="ARBA" id="ARBA00006930"/>
    </source>
</evidence>
<keyword evidence="11" id="KW-0234">DNA repair</keyword>
<keyword evidence="9" id="KW-0067">ATP-binding</keyword>
<dbReference type="Pfam" id="PF13476">
    <property type="entry name" value="AAA_23"/>
    <property type="match status" value="1"/>
</dbReference>
<evidence type="ECO:0000256" key="9">
    <source>
        <dbReference type="ARBA" id="ARBA00022840"/>
    </source>
</evidence>
<feature type="binding site" evidence="12">
    <location>
        <position position="498"/>
    </location>
    <ligand>
        <name>Zn(2+)</name>
        <dbReference type="ChEBI" id="CHEBI:29105"/>
    </ligand>
</feature>
<feature type="domain" description="Zinc-hook" evidence="14">
    <location>
        <begin position="446"/>
        <end position="557"/>
    </location>
</feature>
<keyword evidence="10 13" id="KW-0175">Coiled coil</keyword>
<reference evidence="15 16" key="1">
    <citation type="submission" date="2024-10" db="EMBL/GenBank/DDBJ databases">
        <authorList>
            <person name="Ratan Roy A."/>
            <person name="Morales Sandoval P.H."/>
            <person name="De Los Santos Villalobos S."/>
            <person name="Chakraborty S."/>
            <person name="Mukherjee J."/>
        </authorList>
    </citation>
    <scope>NUCLEOTIDE SEQUENCE [LARGE SCALE GENOMIC DNA]</scope>
    <source>
        <strain evidence="15 16">S1</strain>
    </source>
</reference>
<evidence type="ECO:0000313" key="16">
    <source>
        <dbReference type="Proteomes" id="UP001600165"/>
    </source>
</evidence>
<dbReference type="SUPFAM" id="SSF75712">
    <property type="entry name" value="Rad50 coiled-coil Zn hook"/>
    <property type="match status" value="1"/>
</dbReference>
<evidence type="ECO:0000259" key="14">
    <source>
        <dbReference type="PROSITE" id="PS51131"/>
    </source>
</evidence>
<keyword evidence="7 15" id="KW-0378">Hydrolase</keyword>
<comment type="similarity">
    <text evidence="1">Belongs to the SMC family. SbcC subfamily.</text>
</comment>
<keyword evidence="8 12" id="KW-0862">Zinc</keyword>
<comment type="caution">
    <text evidence="15">The sequence shown here is derived from an EMBL/GenBank/DDBJ whole genome shotgun (WGS) entry which is preliminary data.</text>
</comment>
<evidence type="ECO:0000313" key="15">
    <source>
        <dbReference type="EMBL" id="MFE4106988.1"/>
    </source>
</evidence>
<dbReference type="EMBL" id="JBHZOL010000075">
    <property type="protein sequence ID" value="MFE4106988.1"/>
    <property type="molecule type" value="Genomic_DNA"/>
</dbReference>
<evidence type="ECO:0000256" key="6">
    <source>
        <dbReference type="ARBA" id="ARBA00022763"/>
    </source>
</evidence>
<feature type="coiled-coil region" evidence="13">
    <location>
        <begin position="535"/>
        <end position="596"/>
    </location>
</feature>
<evidence type="ECO:0000256" key="10">
    <source>
        <dbReference type="ARBA" id="ARBA00023054"/>
    </source>
</evidence>
<feature type="coiled-coil region" evidence="13">
    <location>
        <begin position="163"/>
        <end position="235"/>
    </location>
</feature>
<dbReference type="InterPro" id="IPR038729">
    <property type="entry name" value="Rad50/SbcC_AAA"/>
</dbReference>
<evidence type="ECO:0000256" key="8">
    <source>
        <dbReference type="ARBA" id="ARBA00022833"/>
    </source>
</evidence>
<protein>
    <recommendedName>
        <fullName evidence="3">Nuclease SbcCD subunit C</fullName>
    </recommendedName>
</protein>
<dbReference type="Proteomes" id="UP001600165">
    <property type="component" value="Unassembled WGS sequence"/>
</dbReference>
<dbReference type="SUPFAM" id="SSF52540">
    <property type="entry name" value="P-loop containing nucleoside triphosphate hydrolases"/>
    <property type="match status" value="2"/>
</dbReference>
<keyword evidence="16" id="KW-1185">Reference proteome</keyword>
<dbReference type="InterPro" id="IPR004592">
    <property type="entry name" value="SbcC_gammaproteobac_type"/>
</dbReference>
<evidence type="ECO:0000256" key="7">
    <source>
        <dbReference type="ARBA" id="ARBA00022801"/>
    </source>
</evidence>
<evidence type="ECO:0000256" key="13">
    <source>
        <dbReference type="SAM" id="Coils"/>
    </source>
</evidence>
<organism evidence="15 16">
    <name type="scientific">Almyronema epifaneia S1</name>
    <dbReference type="NCBI Taxonomy" id="2991925"/>
    <lineage>
        <taxon>Bacteria</taxon>
        <taxon>Bacillati</taxon>
        <taxon>Cyanobacteriota</taxon>
        <taxon>Cyanophyceae</taxon>
        <taxon>Nodosilineales</taxon>
        <taxon>Nodosilineaceae</taxon>
        <taxon>Almyronema</taxon>
        <taxon>Almyronema epifaneia</taxon>
    </lineage>
</organism>
<keyword evidence="6" id="KW-0227">DNA damage</keyword>
<dbReference type="Gene3D" id="1.10.287.510">
    <property type="entry name" value="Helix hairpin bin"/>
    <property type="match status" value="1"/>
</dbReference>
<sequence length="1001" mass="115317">MIPRQITLRNFLSYQQATLDFRGLHVACICGPNGAGKSSLLEAIAWVVWGQSRAATEDDVIHLGEAEAKVDFVFDHHAHTYRVIRARRRGQSSSLEFQVKTQNGFRPLTQRGMRATQQLIQQHLKLDYETFVNSAYLRQGRADEFMLKRPSERKQILADLLKLGQYDQLAEQAKEKARDIKAQVNLLETSLAALNQQLQARGGVAQAYQDLKAQLAKRQRQQQQWQQQLDAYLDQQQQRQRWQQQQQLYQQQQASLQQACQRLAPDLESLQTQQQQLKLVVEQAAAIAAGCQQLAQLQQQDGEYNRQFQLYQQAQAQLSQIQQPYQAALAQAETQLQQAELSLSNLNQQLQETQQSLAKAAEIEAALIRLHQAQAQLSQFDQAQLKVMPLLQQRQVLQAQIAQTQAQLMARLEALKNTEQQLQQQQSQQPQLQQAVMDVACAVEYLERRRNYQEQVREKGLERRSFMERLQANQRTYEIQLAQLEQKLQLLSAPEAVCPVCDRPLDPKHWQHVVKNQRQQHQETQHEIWVIREQLATSEKEIQILRREYREIEAELATYGPILERRGQLQVQLSSSTDAQTRLDQLQQERSQLEHCLQEKHFASDLHEELALIDAQLVELDYDDCDHALARSQVERLRWAEIKHTELQQARRREAQLLSQQPELAAQVAACQQQLAALSQAPERQQIQQLEQQLATSGYSFEQHQSLRTDLQQAQIWQLRQQELTQAQQQLPQVGQRLTQLTQLQRDRQQELSAIAEQLNNLEHQLQQRPDPQPDIAALEQQLQTEQAERDQKLAYLGRLQQQLDQFDQLQQQHDHQQQALDQAKRQARIYTELTYAFGRNGIQALMIENLLPQLEAETNQILGRLSANQLHVQFLTQRAGRSRNKLIDTLDILIADARGTRPYETYSGGEAFRVNFAIRLAIARLLAQRSGTALQMLIVDEGFGTQDQEGCERLITAINAIAADFACILTVTHMPHFREAFQARIDVLKTPTGSQIQLSV</sequence>
<dbReference type="PANTHER" id="PTHR32114">
    <property type="entry name" value="ABC TRANSPORTER ABCH.3"/>
    <property type="match status" value="1"/>
</dbReference>
<dbReference type="PANTHER" id="PTHR32114:SF2">
    <property type="entry name" value="ABC TRANSPORTER ABCH.3"/>
    <property type="match status" value="1"/>
</dbReference>
<dbReference type="Pfam" id="PF04423">
    <property type="entry name" value="Rad50_zn_hook"/>
    <property type="match status" value="1"/>
</dbReference>
<dbReference type="RefSeq" id="WP_377965273.1">
    <property type="nucleotide sequence ID" value="NZ_JBHZOL010000075.1"/>
</dbReference>
<feature type="binding site" evidence="12">
    <location>
        <position position="501"/>
    </location>
    <ligand>
        <name>Zn(2+)</name>
        <dbReference type="ChEBI" id="CHEBI:29105"/>
    </ligand>
</feature>